<sequence>MEYLVEAVIDLSDSTPNHGTETIPLFWRVIEKLFGCHPLIIPYLEQLIRLIIKKSIHDPFGRDGILEPRLQDGLRYSIVAQFIPCLQTQETWPLTAIKASVDPSLRPPQDLYIQRVLQSFKFEDSILESYCIDIFNTFIILSMEHEHLYPRVRERNIQCLKAGMKLNHASQRKLIPYDKTLYSAYRYMGGVQLLKSMLHDAGYKNLEIDGIFE</sequence>
<dbReference type="RefSeq" id="XP_037194053.1">
    <property type="nucleotide sequence ID" value="XM_037333966.1"/>
</dbReference>
<dbReference type="GeneID" id="59257658"/>
<dbReference type="OrthoDB" id="3200163at2759"/>
<reference evidence="1 2" key="1">
    <citation type="journal article" date="2020" name="Phytopathology">
        <title>A high-quality genome resource of Botrytis fragariae, a new and rapidly spreading fungal pathogen causing strawberry gray mold in the U.S.A.</title>
        <authorList>
            <person name="Wu Y."/>
            <person name="Saski C.A."/>
            <person name="Schnabel G."/>
            <person name="Xiao S."/>
            <person name="Hu M."/>
        </authorList>
    </citation>
    <scope>NUCLEOTIDE SEQUENCE [LARGE SCALE GENOMIC DNA]</scope>
    <source>
        <strain evidence="1 2">BVB16</strain>
    </source>
</reference>
<dbReference type="Proteomes" id="UP000531561">
    <property type="component" value="Unassembled WGS sequence"/>
</dbReference>
<organism evidence="1 2">
    <name type="scientific">Botrytis fragariae</name>
    <dbReference type="NCBI Taxonomy" id="1964551"/>
    <lineage>
        <taxon>Eukaryota</taxon>
        <taxon>Fungi</taxon>
        <taxon>Dikarya</taxon>
        <taxon>Ascomycota</taxon>
        <taxon>Pezizomycotina</taxon>
        <taxon>Leotiomycetes</taxon>
        <taxon>Helotiales</taxon>
        <taxon>Sclerotiniaceae</taxon>
        <taxon>Botrytis</taxon>
    </lineage>
</organism>
<dbReference type="AlphaFoldDB" id="A0A8H6AWZ3"/>
<gene>
    <name evidence="1" type="ORF">Bfra_003560</name>
</gene>
<dbReference type="EMBL" id="JABFCT010000006">
    <property type="protein sequence ID" value="KAF5875107.1"/>
    <property type="molecule type" value="Genomic_DNA"/>
</dbReference>
<protein>
    <submittedName>
        <fullName evidence="1">Uncharacterized protein</fullName>
    </submittedName>
</protein>
<keyword evidence="2" id="KW-1185">Reference proteome</keyword>
<evidence type="ECO:0000313" key="1">
    <source>
        <dbReference type="EMBL" id="KAF5875107.1"/>
    </source>
</evidence>
<accession>A0A8H6AWZ3</accession>
<evidence type="ECO:0000313" key="2">
    <source>
        <dbReference type="Proteomes" id="UP000531561"/>
    </source>
</evidence>
<comment type="caution">
    <text evidence="1">The sequence shown here is derived from an EMBL/GenBank/DDBJ whole genome shotgun (WGS) entry which is preliminary data.</text>
</comment>
<name>A0A8H6AWZ3_9HELO</name>
<proteinExistence type="predicted"/>